<dbReference type="Proteomes" id="UP000321735">
    <property type="component" value="Chromosome"/>
</dbReference>
<sequence length="37" mass="3958">MNKTELITQVAGKTGLKKSQASLAVDTLLESIQQALQ</sequence>
<evidence type="ECO:0000313" key="1">
    <source>
        <dbReference type="EMBL" id="QDZ77392.1"/>
    </source>
</evidence>
<dbReference type="GO" id="GO:0030527">
    <property type="term" value="F:structural constituent of chromatin"/>
    <property type="evidence" value="ECO:0007669"/>
    <property type="project" value="InterPro"/>
</dbReference>
<organism evidence="1 2">
    <name type="scientific">Bacillus cereus</name>
    <dbReference type="NCBI Taxonomy" id="1396"/>
    <lineage>
        <taxon>Bacteria</taxon>
        <taxon>Bacillati</taxon>
        <taxon>Bacillota</taxon>
        <taxon>Bacilli</taxon>
        <taxon>Bacillales</taxon>
        <taxon>Bacillaceae</taxon>
        <taxon>Bacillus</taxon>
        <taxon>Bacillus cereus group</taxon>
    </lineage>
</organism>
<gene>
    <name evidence="1" type="ORF">D0437_32510</name>
</gene>
<dbReference type="SUPFAM" id="SSF47729">
    <property type="entry name" value="IHF-like DNA-binding proteins"/>
    <property type="match status" value="1"/>
</dbReference>
<protein>
    <submittedName>
        <fullName evidence="1">DNA-binding protein</fullName>
    </submittedName>
</protein>
<dbReference type="GO" id="GO:0003677">
    <property type="term" value="F:DNA binding"/>
    <property type="evidence" value="ECO:0007669"/>
    <property type="project" value="UniProtKB-KW"/>
</dbReference>
<proteinExistence type="predicted"/>
<keyword evidence="1" id="KW-0238">DNA-binding</keyword>
<dbReference type="InterPro" id="IPR010992">
    <property type="entry name" value="IHF-like_DNA-bd_dom_sf"/>
</dbReference>
<dbReference type="EMBL" id="CP031778">
    <property type="protein sequence ID" value="QDZ77392.1"/>
    <property type="molecule type" value="Genomic_DNA"/>
</dbReference>
<feature type="non-terminal residue" evidence="1">
    <location>
        <position position="37"/>
    </location>
</feature>
<accession>A0A9X7M546</accession>
<reference evidence="1 2" key="1">
    <citation type="journal article" date="2019" name="Ecotoxicol. Environ. Saf.">
        <title>Microbial characterization of heavy metal resistant bacterial strains isolated from an electroplating wastewater treatment plant.</title>
        <authorList>
            <person name="Cai X."/>
            <person name="Zheng X."/>
            <person name="Zhang D."/>
            <person name="Iqbal W."/>
            <person name="Liu C."/>
            <person name="Yang B."/>
            <person name="Zhao X."/>
            <person name="Lu X."/>
            <person name="Mao Y."/>
        </authorList>
    </citation>
    <scope>NUCLEOTIDE SEQUENCE [LARGE SCALE GENOMIC DNA]</scope>
    <source>
        <strain evidence="1 2">Co1-1</strain>
    </source>
</reference>
<dbReference type="Pfam" id="PF00216">
    <property type="entry name" value="Bac_DNA_binding"/>
    <property type="match status" value="1"/>
</dbReference>
<dbReference type="Gene3D" id="4.10.520.10">
    <property type="entry name" value="IHF-like DNA-binding proteins"/>
    <property type="match status" value="1"/>
</dbReference>
<name>A0A9X7M546_BACCE</name>
<dbReference type="InterPro" id="IPR000119">
    <property type="entry name" value="Hist_DNA-bd"/>
</dbReference>
<dbReference type="AlphaFoldDB" id="A0A9X7M546"/>
<evidence type="ECO:0000313" key="2">
    <source>
        <dbReference type="Proteomes" id="UP000321735"/>
    </source>
</evidence>
<dbReference type="RefSeq" id="WP_208743134.1">
    <property type="nucleotide sequence ID" value="NZ_CP031778.1"/>
</dbReference>